<dbReference type="Proteomes" id="UP000199514">
    <property type="component" value="Unassembled WGS sequence"/>
</dbReference>
<proteinExistence type="predicted"/>
<gene>
    <name evidence="1" type="ORF">SAMN05421780_107106</name>
</gene>
<dbReference type="RefSeq" id="WP_091513199.1">
    <property type="nucleotide sequence ID" value="NZ_FOLE01000007.1"/>
</dbReference>
<protein>
    <recommendedName>
        <fullName evidence="3">Tetratricopeptide repeat-containing protein</fullName>
    </recommendedName>
</protein>
<evidence type="ECO:0008006" key="3">
    <source>
        <dbReference type="Google" id="ProtNLM"/>
    </source>
</evidence>
<dbReference type="EMBL" id="FOLE01000007">
    <property type="protein sequence ID" value="SFC61307.1"/>
    <property type="molecule type" value="Genomic_DNA"/>
</dbReference>
<name>A0A1I1KKH7_9BACT</name>
<dbReference type="Gene3D" id="1.25.40.10">
    <property type="entry name" value="Tetratricopeptide repeat domain"/>
    <property type="match status" value="1"/>
</dbReference>
<dbReference type="AlphaFoldDB" id="A0A1I1KKH7"/>
<organism evidence="1 2">
    <name type="scientific">Flexibacter flexilis DSM 6793</name>
    <dbReference type="NCBI Taxonomy" id="927664"/>
    <lineage>
        <taxon>Bacteria</taxon>
        <taxon>Pseudomonadati</taxon>
        <taxon>Bacteroidota</taxon>
        <taxon>Cytophagia</taxon>
        <taxon>Cytophagales</taxon>
        <taxon>Flexibacteraceae</taxon>
        <taxon>Flexibacter</taxon>
    </lineage>
</organism>
<dbReference type="InterPro" id="IPR011990">
    <property type="entry name" value="TPR-like_helical_dom_sf"/>
</dbReference>
<accession>A0A1I1KKH7</accession>
<keyword evidence="2" id="KW-1185">Reference proteome</keyword>
<evidence type="ECO:0000313" key="1">
    <source>
        <dbReference type="EMBL" id="SFC61307.1"/>
    </source>
</evidence>
<dbReference type="STRING" id="927664.SAMN05421780_107106"/>
<dbReference type="SUPFAM" id="SSF48452">
    <property type="entry name" value="TPR-like"/>
    <property type="match status" value="1"/>
</dbReference>
<dbReference type="OrthoDB" id="1114497at2"/>
<evidence type="ECO:0000313" key="2">
    <source>
        <dbReference type="Proteomes" id="UP000199514"/>
    </source>
</evidence>
<sequence length="294" mass="33610">MLRYWFLVVLCVWISLYKTSAQTLDQTLVLADSAWSKGQFSQASSHYLRVIFFDSAKKNTAYCYAKVADCFAQTQQPDRAKQYYDLAYAAATTDSLRAEIILAKSLTLLTNYQYDHAAQELYNMPRQIPPQLRRRRELYLGLTYFALENFEQSQLHLLNTAADCPAQQQAIKTIFEQQKTARRKNVTLAKILSIILPGAGQLYAHDTRNAINSLAINGVFVYLFVATGLNYNFLSAAITVLPWLERYYVGGINKAAQGAYLYNYSQQLQRYEQLIDLAQGCDSLRILPKDLRKE</sequence>
<reference evidence="1 2" key="1">
    <citation type="submission" date="2016-10" db="EMBL/GenBank/DDBJ databases">
        <authorList>
            <person name="de Groot N.N."/>
        </authorList>
    </citation>
    <scope>NUCLEOTIDE SEQUENCE [LARGE SCALE GENOMIC DNA]</scope>
    <source>
        <strain evidence="1 2">DSM 6793</strain>
    </source>
</reference>